<protein>
    <recommendedName>
        <fullName evidence="4">Thioredoxin domain-containing protein</fullName>
    </recommendedName>
</protein>
<comment type="similarity">
    <text evidence="1">Belongs to the protein disulfide isomerase family.</text>
</comment>
<evidence type="ECO:0000259" key="4">
    <source>
        <dbReference type="PROSITE" id="PS51352"/>
    </source>
</evidence>
<keyword evidence="2" id="KW-0732">Signal</keyword>
<dbReference type="PANTHER" id="PTHR45672">
    <property type="entry name" value="PROTEIN DISULFIDE-ISOMERASE C17H9.14C-RELATED"/>
    <property type="match status" value="1"/>
</dbReference>
<dbReference type="GO" id="GO:0003756">
    <property type="term" value="F:protein disulfide isomerase activity"/>
    <property type="evidence" value="ECO:0007669"/>
    <property type="project" value="TreeGrafter"/>
</dbReference>
<evidence type="ECO:0000256" key="3">
    <source>
        <dbReference type="SAM" id="Phobius"/>
    </source>
</evidence>
<dbReference type="PANTHER" id="PTHR45672:SF3">
    <property type="entry name" value="THIOREDOXIN DOMAIN-CONTAINING PROTEIN 5"/>
    <property type="match status" value="1"/>
</dbReference>
<dbReference type="GO" id="GO:0006457">
    <property type="term" value="P:protein folding"/>
    <property type="evidence" value="ECO:0007669"/>
    <property type="project" value="TreeGrafter"/>
</dbReference>
<dbReference type="Gene3D" id="3.40.30.10">
    <property type="entry name" value="Glutaredoxin"/>
    <property type="match status" value="1"/>
</dbReference>
<dbReference type="EMBL" id="MN739282">
    <property type="protein sequence ID" value="QHS96969.1"/>
    <property type="molecule type" value="Genomic_DNA"/>
</dbReference>
<name>A0A6C0BZH9_9ZZZZ</name>
<keyword evidence="3" id="KW-0812">Transmembrane</keyword>
<sequence>MNNISDIKQKLKTVVTGKKFGIILVVTIILIVTAVYFYKSYFKAKIAKDYVPNKEFAPAPRQGEIPTADIYFFYTQWCPHCKTARIEWNLFKKQLGNKTVKNKKINFIEVDCDQEKDLAEKYKIEGYPTIILTYDNKVIEYDAKTTTETLHQFLDSSL</sequence>
<dbReference type="CDD" id="cd02961">
    <property type="entry name" value="PDI_a_family"/>
    <property type="match status" value="1"/>
</dbReference>
<accession>A0A6C0BZH9</accession>
<proteinExistence type="inferred from homology"/>
<dbReference type="SUPFAM" id="SSF52833">
    <property type="entry name" value="Thioredoxin-like"/>
    <property type="match status" value="1"/>
</dbReference>
<dbReference type="AlphaFoldDB" id="A0A6C0BZH9"/>
<organism evidence="5">
    <name type="scientific">viral metagenome</name>
    <dbReference type="NCBI Taxonomy" id="1070528"/>
    <lineage>
        <taxon>unclassified sequences</taxon>
        <taxon>metagenomes</taxon>
        <taxon>organismal metagenomes</taxon>
    </lineage>
</organism>
<evidence type="ECO:0000256" key="1">
    <source>
        <dbReference type="ARBA" id="ARBA00006347"/>
    </source>
</evidence>
<dbReference type="InterPro" id="IPR013766">
    <property type="entry name" value="Thioredoxin_domain"/>
</dbReference>
<dbReference type="InterPro" id="IPR036249">
    <property type="entry name" value="Thioredoxin-like_sf"/>
</dbReference>
<dbReference type="PROSITE" id="PS51352">
    <property type="entry name" value="THIOREDOXIN_2"/>
    <property type="match status" value="1"/>
</dbReference>
<feature type="transmembrane region" description="Helical" evidence="3">
    <location>
        <begin position="20"/>
        <end position="38"/>
    </location>
</feature>
<keyword evidence="3" id="KW-1133">Transmembrane helix</keyword>
<dbReference type="Pfam" id="PF00085">
    <property type="entry name" value="Thioredoxin"/>
    <property type="match status" value="1"/>
</dbReference>
<evidence type="ECO:0000256" key="2">
    <source>
        <dbReference type="ARBA" id="ARBA00022729"/>
    </source>
</evidence>
<keyword evidence="3" id="KW-0472">Membrane</keyword>
<dbReference type="InterPro" id="IPR051063">
    <property type="entry name" value="PDI"/>
</dbReference>
<feature type="domain" description="Thioredoxin" evidence="4">
    <location>
        <begin position="45"/>
        <end position="158"/>
    </location>
</feature>
<dbReference type="PRINTS" id="PR00312">
    <property type="entry name" value="CALSEQUESTRN"/>
</dbReference>
<dbReference type="GO" id="GO:0005783">
    <property type="term" value="C:endoplasmic reticulum"/>
    <property type="evidence" value="ECO:0007669"/>
    <property type="project" value="TreeGrafter"/>
</dbReference>
<evidence type="ECO:0000313" key="5">
    <source>
        <dbReference type="EMBL" id="QHS96969.1"/>
    </source>
</evidence>
<reference evidence="5" key="1">
    <citation type="journal article" date="2020" name="Nature">
        <title>Giant virus diversity and host interactions through global metagenomics.</title>
        <authorList>
            <person name="Schulz F."/>
            <person name="Roux S."/>
            <person name="Paez-Espino D."/>
            <person name="Jungbluth S."/>
            <person name="Walsh D.A."/>
            <person name="Denef V.J."/>
            <person name="McMahon K.D."/>
            <person name="Konstantinidis K.T."/>
            <person name="Eloe-Fadrosh E.A."/>
            <person name="Kyrpides N.C."/>
            <person name="Woyke T."/>
        </authorList>
    </citation>
    <scope>NUCLEOTIDE SEQUENCE</scope>
    <source>
        <strain evidence="5">GVMAG-M-3300020166-5</strain>
    </source>
</reference>